<keyword evidence="5 7" id="KW-0378">Hydrolase</keyword>
<dbReference type="PRINTS" id="PR00740">
    <property type="entry name" value="GLHYDRLASE27"/>
</dbReference>
<dbReference type="Pfam" id="PF16499">
    <property type="entry name" value="Melibiase_2"/>
    <property type="match status" value="1"/>
</dbReference>
<organism evidence="10 11">
    <name type="scientific">Macrophomina phaseolina</name>
    <dbReference type="NCBI Taxonomy" id="35725"/>
    <lineage>
        <taxon>Eukaryota</taxon>
        <taxon>Fungi</taxon>
        <taxon>Dikarya</taxon>
        <taxon>Ascomycota</taxon>
        <taxon>Pezizomycotina</taxon>
        <taxon>Dothideomycetes</taxon>
        <taxon>Dothideomycetes incertae sedis</taxon>
        <taxon>Botryosphaeriales</taxon>
        <taxon>Botryosphaeriaceae</taxon>
        <taxon>Macrophomina</taxon>
    </lineage>
</organism>
<evidence type="ECO:0000259" key="9">
    <source>
        <dbReference type="Pfam" id="PF17801"/>
    </source>
</evidence>
<evidence type="ECO:0000256" key="3">
    <source>
        <dbReference type="ARBA" id="ARBA00012755"/>
    </source>
</evidence>
<sequence>MAAALLCSTLLAALPLSLAVSANTPQMGWNSWNTFKTNFDQSTIEQTADLLVSTGLRDAGYTILTLDEGWQDAHRDPASGRQQANLTKLPGGVRAIADYLHARRLQLGIYSDAGIYDCAFYPGSWGNEELDAATYAEWTVDYLKYDNCGGFAANVESPQVRFGVMRDALRASGRDIFYALCQWGHQFPWYWADQIGQSYRMSGDITDTFGDAGKDCACKTAYCLNTGYAGCSVLTIIRKMREISAFQKPGSWADMDMLEIGNGNMTLYQQQTHQSFWAALKSPLIIGADLRVLSEESLDVLKNPDIIAISQDGLGKAVTYLEALSQEKKTQIWAGPLSADRTVVLVLNEENSTTTISVPLGQVPGLSGDHGYRVRDVWAGSDLPEVRGNWTGGVEMHQTKVLIFSR</sequence>
<dbReference type="Gene3D" id="2.60.40.1180">
    <property type="entry name" value="Golgi alpha-mannosidase II"/>
    <property type="match status" value="1"/>
</dbReference>
<evidence type="ECO:0000256" key="5">
    <source>
        <dbReference type="ARBA" id="ARBA00022801"/>
    </source>
</evidence>
<dbReference type="Proteomes" id="UP000774617">
    <property type="component" value="Unassembled WGS sequence"/>
</dbReference>
<keyword evidence="4 8" id="KW-0732">Signal</keyword>
<keyword evidence="6 7" id="KW-0326">Glycosidase</keyword>
<dbReference type="Gene3D" id="3.20.20.70">
    <property type="entry name" value="Aldolase class I"/>
    <property type="match status" value="1"/>
</dbReference>
<evidence type="ECO:0000256" key="6">
    <source>
        <dbReference type="ARBA" id="ARBA00023295"/>
    </source>
</evidence>
<evidence type="ECO:0000256" key="8">
    <source>
        <dbReference type="SAM" id="SignalP"/>
    </source>
</evidence>
<keyword evidence="7" id="KW-1015">Disulfide bond</keyword>
<dbReference type="EC" id="3.2.1.22" evidence="3 7"/>
<evidence type="ECO:0000313" key="10">
    <source>
        <dbReference type="EMBL" id="KAH7052296.1"/>
    </source>
</evidence>
<dbReference type="InterPro" id="IPR013780">
    <property type="entry name" value="Glyco_hydro_b"/>
</dbReference>
<dbReference type="CDD" id="cd14792">
    <property type="entry name" value="GH27"/>
    <property type="match status" value="1"/>
</dbReference>
<evidence type="ECO:0000256" key="1">
    <source>
        <dbReference type="ARBA" id="ARBA00001255"/>
    </source>
</evidence>
<name>A0ABQ8GDU0_9PEZI</name>
<accession>A0ABQ8GDU0</accession>
<comment type="catalytic activity">
    <reaction evidence="1 7">
        <text>Hydrolysis of terminal, non-reducing alpha-D-galactose residues in alpha-D-galactosides, including galactose oligosaccharides, galactomannans and galactolipids.</text>
        <dbReference type="EC" id="3.2.1.22"/>
    </reaction>
</comment>
<evidence type="ECO:0000256" key="7">
    <source>
        <dbReference type="RuleBase" id="RU361168"/>
    </source>
</evidence>
<comment type="caution">
    <text evidence="10">The sequence shown here is derived from an EMBL/GenBank/DDBJ whole genome shotgun (WGS) entry which is preliminary data.</text>
</comment>
<dbReference type="SUPFAM" id="SSF51445">
    <property type="entry name" value="(Trans)glycosidases"/>
    <property type="match status" value="1"/>
</dbReference>
<dbReference type="GO" id="GO:0016787">
    <property type="term" value="F:hydrolase activity"/>
    <property type="evidence" value="ECO:0007669"/>
    <property type="project" value="UniProtKB-KW"/>
</dbReference>
<comment type="similarity">
    <text evidence="2 7">Belongs to the glycosyl hydrolase 27 family.</text>
</comment>
<dbReference type="SUPFAM" id="SSF51011">
    <property type="entry name" value="Glycosyl hydrolase domain"/>
    <property type="match status" value="1"/>
</dbReference>
<dbReference type="InterPro" id="IPR017853">
    <property type="entry name" value="GH"/>
</dbReference>
<evidence type="ECO:0000256" key="4">
    <source>
        <dbReference type="ARBA" id="ARBA00022729"/>
    </source>
</evidence>
<protein>
    <recommendedName>
        <fullName evidence="3 7">Alpha-galactosidase</fullName>
        <ecNumber evidence="3 7">3.2.1.22</ecNumber>
    </recommendedName>
    <alternativeName>
        <fullName evidence="7">Melibiase</fullName>
    </alternativeName>
</protein>
<feature type="chain" id="PRO_5046737118" description="Alpha-galactosidase" evidence="8">
    <location>
        <begin position="20"/>
        <end position="406"/>
    </location>
</feature>
<gene>
    <name evidence="10" type="ORF">B0J12DRAFT_661189</name>
</gene>
<proteinExistence type="inferred from homology"/>
<keyword evidence="11" id="KW-1185">Reference proteome</keyword>
<evidence type="ECO:0000313" key="11">
    <source>
        <dbReference type="Proteomes" id="UP000774617"/>
    </source>
</evidence>
<feature type="signal peptide" evidence="8">
    <location>
        <begin position="1"/>
        <end position="19"/>
    </location>
</feature>
<dbReference type="InterPro" id="IPR002241">
    <property type="entry name" value="Glyco_hydro_27"/>
</dbReference>
<dbReference type="PANTHER" id="PTHR11452:SF87">
    <property type="entry name" value="ALPHA-GALACTOSIDASE"/>
    <property type="match status" value="1"/>
</dbReference>
<dbReference type="EMBL" id="JAGTJR010000011">
    <property type="protein sequence ID" value="KAH7052296.1"/>
    <property type="molecule type" value="Genomic_DNA"/>
</dbReference>
<dbReference type="InterPro" id="IPR013785">
    <property type="entry name" value="Aldolase_TIM"/>
</dbReference>
<feature type="domain" description="Alpha galactosidase C-terminal" evidence="9">
    <location>
        <begin position="328"/>
        <end position="403"/>
    </location>
</feature>
<dbReference type="InterPro" id="IPR041233">
    <property type="entry name" value="Melibiase_C"/>
</dbReference>
<reference evidence="10 11" key="1">
    <citation type="journal article" date="2021" name="Nat. Commun.">
        <title>Genetic determinants of endophytism in the Arabidopsis root mycobiome.</title>
        <authorList>
            <person name="Mesny F."/>
            <person name="Miyauchi S."/>
            <person name="Thiergart T."/>
            <person name="Pickel B."/>
            <person name="Atanasova L."/>
            <person name="Karlsson M."/>
            <person name="Huettel B."/>
            <person name="Barry K.W."/>
            <person name="Haridas S."/>
            <person name="Chen C."/>
            <person name="Bauer D."/>
            <person name="Andreopoulos W."/>
            <person name="Pangilinan J."/>
            <person name="LaButti K."/>
            <person name="Riley R."/>
            <person name="Lipzen A."/>
            <person name="Clum A."/>
            <person name="Drula E."/>
            <person name="Henrissat B."/>
            <person name="Kohler A."/>
            <person name="Grigoriev I.V."/>
            <person name="Martin F.M."/>
            <person name="Hacquard S."/>
        </authorList>
    </citation>
    <scope>NUCLEOTIDE SEQUENCE [LARGE SCALE GENOMIC DNA]</scope>
    <source>
        <strain evidence="10 11">MPI-SDFR-AT-0080</strain>
    </source>
</reference>
<dbReference type="PANTHER" id="PTHR11452">
    <property type="entry name" value="ALPHA-GALACTOSIDASE/ALPHA-N-ACETYLGALACTOSAMINIDASE"/>
    <property type="match status" value="1"/>
</dbReference>
<dbReference type="Pfam" id="PF17801">
    <property type="entry name" value="Melibiase_C"/>
    <property type="match status" value="1"/>
</dbReference>
<evidence type="ECO:0000256" key="2">
    <source>
        <dbReference type="ARBA" id="ARBA00009743"/>
    </source>
</evidence>